<feature type="compositionally biased region" description="Low complexity" evidence="1">
    <location>
        <begin position="104"/>
        <end position="115"/>
    </location>
</feature>
<evidence type="ECO:0000313" key="2">
    <source>
        <dbReference type="EMBL" id="KAJ3176585.1"/>
    </source>
</evidence>
<evidence type="ECO:0000313" key="3">
    <source>
        <dbReference type="Proteomes" id="UP001212152"/>
    </source>
</evidence>
<feature type="compositionally biased region" description="Low complexity" evidence="1">
    <location>
        <begin position="263"/>
        <end position="274"/>
    </location>
</feature>
<sequence length="455" mass="48016">MEPPTHNQHNQDDISHRVPLQPPQTPKLQPQRLSVDQHQPASRLSRASVASHKKKTWSTASSSGPNRYSLYQAIPGVTVRDFAYHVSDARHYGLPLAESSAMTSRSNSSDWFSSSEGEDDIKEEDEDDDSKSYGSGAERLFESDTDSDQHHGSAVAAAGGGASSNHPPHAGGRGSGSGKTKSPRRRAEIPPKEMETTVLPALAAQLSQHMGSVDLRFHYARAMFDFQKATEWEMSLTEGEDLVIATVGPPAELNTSADENASKDAQAADAADSAMTGVQDASASSENATSEQMGSSAFGKETREDTTPVAVNDESVTSTASKPGSPSGGLTGANERWASIDCVADELMTIVHGGTFRRPEDDGGTGPGSAGIKLSLNSDPPASDLAQQLNQLLDYAGVYGTGWATAVRFKCRGHLPGIEGQSGPVKSGGAGVRVKIRLVDMGLVPGNYIETAKVS</sequence>
<reference evidence="2" key="1">
    <citation type="submission" date="2020-05" db="EMBL/GenBank/DDBJ databases">
        <title>Phylogenomic resolution of chytrid fungi.</title>
        <authorList>
            <person name="Stajich J.E."/>
            <person name="Amses K."/>
            <person name="Simmons R."/>
            <person name="Seto K."/>
            <person name="Myers J."/>
            <person name="Bonds A."/>
            <person name="Quandt C.A."/>
            <person name="Barry K."/>
            <person name="Liu P."/>
            <person name="Grigoriev I."/>
            <person name="Longcore J.E."/>
            <person name="James T.Y."/>
        </authorList>
    </citation>
    <scope>NUCLEOTIDE SEQUENCE</scope>
    <source>
        <strain evidence="2">JEL0379</strain>
    </source>
</reference>
<keyword evidence="3" id="KW-1185">Reference proteome</keyword>
<feature type="region of interest" description="Disordered" evidence="1">
    <location>
        <begin position="1"/>
        <end position="68"/>
    </location>
</feature>
<dbReference type="EMBL" id="JADGJQ010000039">
    <property type="protein sequence ID" value="KAJ3176585.1"/>
    <property type="molecule type" value="Genomic_DNA"/>
</dbReference>
<proteinExistence type="predicted"/>
<feature type="compositionally biased region" description="Polar residues" evidence="1">
    <location>
        <begin position="57"/>
        <end position="66"/>
    </location>
</feature>
<feature type="region of interest" description="Disordered" evidence="1">
    <location>
        <begin position="251"/>
        <end position="333"/>
    </location>
</feature>
<feature type="compositionally biased region" description="Basic and acidic residues" evidence="1">
    <location>
        <begin position="139"/>
        <end position="151"/>
    </location>
</feature>
<feature type="compositionally biased region" description="Basic and acidic residues" evidence="1">
    <location>
        <begin position="185"/>
        <end position="195"/>
    </location>
</feature>
<accession>A0AAD5XPH5</accession>
<feature type="compositionally biased region" description="Polar residues" evidence="1">
    <location>
        <begin position="314"/>
        <end position="324"/>
    </location>
</feature>
<evidence type="ECO:0000256" key="1">
    <source>
        <dbReference type="SAM" id="MobiDB-lite"/>
    </source>
</evidence>
<protein>
    <submittedName>
        <fullName evidence="2">Uncharacterized protein</fullName>
    </submittedName>
</protein>
<comment type="caution">
    <text evidence="2">The sequence shown here is derived from an EMBL/GenBank/DDBJ whole genome shotgun (WGS) entry which is preliminary data.</text>
</comment>
<feature type="region of interest" description="Disordered" evidence="1">
    <location>
        <begin position="99"/>
        <end position="195"/>
    </location>
</feature>
<organism evidence="2 3">
    <name type="scientific">Geranomyces variabilis</name>
    <dbReference type="NCBI Taxonomy" id="109894"/>
    <lineage>
        <taxon>Eukaryota</taxon>
        <taxon>Fungi</taxon>
        <taxon>Fungi incertae sedis</taxon>
        <taxon>Chytridiomycota</taxon>
        <taxon>Chytridiomycota incertae sedis</taxon>
        <taxon>Chytridiomycetes</taxon>
        <taxon>Spizellomycetales</taxon>
        <taxon>Powellomycetaceae</taxon>
        <taxon>Geranomyces</taxon>
    </lineage>
</organism>
<feature type="compositionally biased region" description="Polar residues" evidence="1">
    <location>
        <begin position="279"/>
        <end position="295"/>
    </location>
</feature>
<name>A0AAD5XPH5_9FUNG</name>
<gene>
    <name evidence="2" type="ORF">HDU87_004913</name>
</gene>
<feature type="compositionally biased region" description="Acidic residues" evidence="1">
    <location>
        <begin position="116"/>
        <end position="129"/>
    </location>
</feature>
<dbReference type="Proteomes" id="UP001212152">
    <property type="component" value="Unassembled WGS sequence"/>
</dbReference>
<dbReference type="AlphaFoldDB" id="A0AAD5XPH5"/>